<accession>A0ABX0H9W0</accession>
<dbReference type="SUPFAM" id="SSF52833">
    <property type="entry name" value="Thioredoxin-like"/>
    <property type="match status" value="1"/>
</dbReference>
<evidence type="ECO:0000256" key="1">
    <source>
        <dbReference type="ARBA" id="ARBA00022729"/>
    </source>
</evidence>
<protein>
    <submittedName>
        <fullName evidence="4">Thioredoxin family protein</fullName>
    </submittedName>
</protein>
<dbReference type="Gene3D" id="3.40.30.10">
    <property type="entry name" value="Glutaredoxin"/>
    <property type="match status" value="1"/>
</dbReference>
<feature type="chain" id="PRO_5047425404" evidence="2">
    <location>
        <begin position="23"/>
        <end position="148"/>
    </location>
</feature>
<name>A0ABX0H9W0_9BACT</name>
<dbReference type="Pfam" id="PF13899">
    <property type="entry name" value="Thioredoxin_7"/>
    <property type="match status" value="1"/>
</dbReference>
<keyword evidence="5" id="KW-1185">Reference proteome</keyword>
<dbReference type="InterPro" id="IPR036249">
    <property type="entry name" value="Thioredoxin-like_sf"/>
</dbReference>
<organism evidence="4 5">
    <name type="scientific">Cyclobacterium plantarum</name>
    <dbReference type="NCBI Taxonomy" id="2716263"/>
    <lineage>
        <taxon>Bacteria</taxon>
        <taxon>Pseudomonadati</taxon>
        <taxon>Bacteroidota</taxon>
        <taxon>Cytophagia</taxon>
        <taxon>Cytophagales</taxon>
        <taxon>Cyclobacteriaceae</taxon>
        <taxon>Cyclobacterium</taxon>
    </lineage>
</organism>
<keyword evidence="1 2" id="KW-0732">Signal</keyword>
<gene>
    <name evidence="4" type="ORF">G9Q97_10485</name>
</gene>
<sequence length="148" mass="16848">MKTRNYLVGLLLILARVSTVSAQEWQLDLKDAQKLALETDRKIVLVFSGSDWCAPCIKLDKEIWQSADFQTYAKENYVMLRADFPRKKTNQLSEAQAIKNGELAEKYNPNGYFPLVVVLDKKAGVLGKTGYKKMSPKEYISHLNSFNP</sequence>
<dbReference type="EMBL" id="JAANYN010000004">
    <property type="protein sequence ID" value="NHE57236.1"/>
    <property type="molecule type" value="Genomic_DNA"/>
</dbReference>
<comment type="caution">
    <text evidence="4">The sequence shown here is derived from an EMBL/GenBank/DDBJ whole genome shotgun (WGS) entry which is preliminary data.</text>
</comment>
<dbReference type="PANTHER" id="PTHR15337">
    <property type="entry name" value="ANTERIOR GRADIENT PROTEIN-RELATED"/>
    <property type="match status" value="1"/>
</dbReference>
<evidence type="ECO:0000256" key="2">
    <source>
        <dbReference type="SAM" id="SignalP"/>
    </source>
</evidence>
<feature type="signal peptide" evidence="2">
    <location>
        <begin position="1"/>
        <end position="22"/>
    </location>
</feature>
<reference evidence="4 5" key="1">
    <citation type="submission" date="2020-03" db="EMBL/GenBank/DDBJ databases">
        <title>Cyclobacterium plantarum sp. nov., a marine bacterium isolated from a coastal-marine wetland.</title>
        <authorList>
            <person name="Sanchez-Porro C."/>
            <person name="Ventosa A."/>
            <person name="Amoozegar M."/>
        </authorList>
    </citation>
    <scope>NUCLEOTIDE SEQUENCE [LARGE SCALE GENOMIC DNA]</scope>
    <source>
        <strain evidence="4 5">GBPx2</strain>
    </source>
</reference>
<dbReference type="PANTHER" id="PTHR15337:SF11">
    <property type="entry name" value="THIOREDOXIN DOMAIN-CONTAINING PROTEIN"/>
    <property type="match status" value="1"/>
</dbReference>
<evidence type="ECO:0000259" key="3">
    <source>
        <dbReference type="PROSITE" id="PS51352"/>
    </source>
</evidence>
<evidence type="ECO:0000313" key="4">
    <source>
        <dbReference type="EMBL" id="NHE57236.1"/>
    </source>
</evidence>
<feature type="domain" description="Thioredoxin" evidence="3">
    <location>
        <begin position="6"/>
        <end position="148"/>
    </location>
</feature>
<dbReference type="Proteomes" id="UP000649799">
    <property type="component" value="Unassembled WGS sequence"/>
</dbReference>
<evidence type="ECO:0000313" key="5">
    <source>
        <dbReference type="Proteomes" id="UP000649799"/>
    </source>
</evidence>
<dbReference type="InterPro" id="IPR013766">
    <property type="entry name" value="Thioredoxin_domain"/>
</dbReference>
<proteinExistence type="predicted"/>
<dbReference type="InterPro" id="IPR051099">
    <property type="entry name" value="AGR/TXD"/>
</dbReference>
<dbReference type="PROSITE" id="PS51352">
    <property type="entry name" value="THIOREDOXIN_2"/>
    <property type="match status" value="1"/>
</dbReference>